<dbReference type="EMBL" id="BAAAQQ010000004">
    <property type="protein sequence ID" value="GAA2120193.1"/>
    <property type="molecule type" value="Genomic_DNA"/>
</dbReference>
<proteinExistence type="predicted"/>
<feature type="chain" id="PRO_5045391629" evidence="1">
    <location>
        <begin position="36"/>
        <end position="381"/>
    </location>
</feature>
<feature type="signal peptide" evidence="1">
    <location>
        <begin position="1"/>
        <end position="35"/>
    </location>
</feature>
<name>A0ABN2Y2K9_9ACTN</name>
<dbReference type="RefSeq" id="WP_344302905.1">
    <property type="nucleotide sequence ID" value="NZ_BAAAQQ010000004.1"/>
</dbReference>
<keyword evidence="1" id="KW-0732">Signal</keyword>
<evidence type="ECO:0000256" key="1">
    <source>
        <dbReference type="SAM" id="SignalP"/>
    </source>
</evidence>
<dbReference type="Proteomes" id="UP001500575">
    <property type="component" value="Unassembled WGS sequence"/>
</dbReference>
<organism evidence="2 3">
    <name type="scientific">Nocardioides bigeumensis</name>
    <dbReference type="NCBI Taxonomy" id="433657"/>
    <lineage>
        <taxon>Bacteria</taxon>
        <taxon>Bacillati</taxon>
        <taxon>Actinomycetota</taxon>
        <taxon>Actinomycetes</taxon>
        <taxon>Propionibacteriales</taxon>
        <taxon>Nocardioidaceae</taxon>
        <taxon>Nocardioides</taxon>
    </lineage>
</organism>
<sequence length="381" mass="40337">MTLHHTPRRRSRAAALVLALITGSAALLVPGGAARADEVVVGVEGTATEHAAGYPATSEPWRTLTQSTFVTDDLRRQWTGTINLAGPVPPGSKIDIAWHLGRQQPNGCEVLLSVGEPSSPVAADGAFTITRTYVDDDFAQPFTCMAALVFTDDVLTDWLTGSFSPNTRTSGVQAAPAGGRFLVAAGRSTPAIVMVTSHTLGSKGATVSVAGRRVDVPGVETGAIAADRARPVVVRVKAKREGRSEVALSARDGRDSGAFDARYDVVAKTIEAQRPMPGRYESADGDVRLVVTPRFKVKALSVDGVRCNDDGQEYGVRLSKELRVPRTGATARVIRVPDQVFGTGYYGVQLLTTSPRRVAGTFAVATYGCTGSTRFVADLQR</sequence>
<gene>
    <name evidence="2" type="ORF">GCM10009843_13480</name>
</gene>
<evidence type="ECO:0000313" key="2">
    <source>
        <dbReference type="EMBL" id="GAA2120193.1"/>
    </source>
</evidence>
<protein>
    <submittedName>
        <fullName evidence="2">Uncharacterized protein</fullName>
    </submittedName>
</protein>
<reference evidence="2 3" key="1">
    <citation type="journal article" date="2019" name="Int. J. Syst. Evol. Microbiol.">
        <title>The Global Catalogue of Microorganisms (GCM) 10K type strain sequencing project: providing services to taxonomists for standard genome sequencing and annotation.</title>
        <authorList>
            <consortium name="The Broad Institute Genomics Platform"/>
            <consortium name="The Broad Institute Genome Sequencing Center for Infectious Disease"/>
            <person name="Wu L."/>
            <person name="Ma J."/>
        </authorList>
    </citation>
    <scope>NUCLEOTIDE SEQUENCE [LARGE SCALE GENOMIC DNA]</scope>
    <source>
        <strain evidence="2 3">JCM 16021</strain>
    </source>
</reference>
<evidence type="ECO:0000313" key="3">
    <source>
        <dbReference type="Proteomes" id="UP001500575"/>
    </source>
</evidence>
<keyword evidence="3" id="KW-1185">Reference proteome</keyword>
<comment type="caution">
    <text evidence="2">The sequence shown here is derived from an EMBL/GenBank/DDBJ whole genome shotgun (WGS) entry which is preliminary data.</text>
</comment>
<accession>A0ABN2Y2K9</accession>